<accession>A0A1G1SXI8</accession>
<dbReference type="Proteomes" id="UP000176294">
    <property type="component" value="Unassembled WGS sequence"/>
</dbReference>
<dbReference type="OrthoDB" id="873993at2"/>
<name>A0A1G1SXI8_9BACT</name>
<keyword evidence="2" id="KW-1185">Reference proteome</keyword>
<protein>
    <submittedName>
        <fullName evidence="1">Uncharacterized protein</fullName>
    </submittedName>
</protein>
<gene>
    <name evidence="1" type="ORF">BEN47_03335</name>
</gene>
<dbReference type="EMBL" id="MDZB01000131">
    <property type="protein sequence ID" value="OGX83340.1"/>
    <property type="molecule type" value="Genomic_DNA"/>
</dbReference>
<proteinExistence type="predicted"/>
<sequence>MIAHILSSQTVRTFCWGLRCAMLGIVVSGCEKESGPTKVSGQVVEFYTGKPVPYGKVQLLASNPNGRINIVNGGGLNAKGDPHLADAQGRFTFTFEAQRNINYGLRGRLDPYYFGNTEVSIDGGRANNDLRVPVFAFAWVRYVIVNELPKPPNSVHSLYITGHGSGLGINIYQPRDTVIIERVIGGTNTRTTWFVRDRQGKSTQYDKNTLVPPLDTLDVRITF</sequence>
<comment type="caution">
    <text evidence="1">The sequence shown here is derived from an EMBL/GenBank/DDBJ whole genome shotgun (WGS) entry which is preliminary data.</text>
</comment>
<evidence type="ECO:0000313" key="2">
    <source>
        <dbReference type="Proteomes" id="UP000176294"/>
    </source>
</evidence>
<dbReference type="AlphaFoldDB" id="A0A1G1SXI8"/>
<reference evidence="1 2" key="1">
    <citation type="submission" date="2016-08" db="EMBL/GenBank/DDBJ databases">
        <title>Hymenobacter coccineus sp. nov., Hymenobacter lapidarius sp. nov. and Hymenobacter glacialis sp. nov., isolated from Antarctic soil.</title>
        <authorList>
            <person name="Sedlacek I."/>
            <person name="Kralova S."/>
            <person name="Kyrova K."/>
            <person name="Maslanova I."/>
            <person name="Stankova E."/>
            <person name="Vrbovska V."/>
            <person name="Nemec M."/>
            <person name="Bartak M."/>
            <person name="Svec P."/>
            <person name="Busse H.-J."/>
            <person name="Pantucek R."/>
        </authorList>
    </citation>
    <scope>NUCLEOTIDE SEQUENCE [LARGE SCALE GENOMIC DNA]</scope>
    <source>
        <strain evidence="1 2">CCM 8643</strain>
    </source>
</reference>
<organism evidence="1 2">
    <name type="scientific">Hymenobacter lapidarius</name>
    <dbReference type="NCBI Taxonomy" id="1908237"/>
    <lineage>
        <taxon>Bacteria</taxon>
        <taxon>Pseudomonadati</taxon>
        <taxon>Bacteroidota</taxon>
        <taxon>Cytophagia</taxon>
        <taxon>Cytophagales</taxon>
        <taxon>Hymenobacteraceae</taxon>
        <taxon>Hymenobacter</taxon>
    </lineage>
</organism>
<evidence type="ECO:0000313" key="1">
    <source>
        <dbReference type="EMBL" id="OGX83340.1"/>
    </source>
</evidence>
<dbReference type="RefSeq" id="WP_070729234.1">
    <property type="nucleotide sequence ID" value="NZ_MDZB01000131.1"/>
</dbReference>